<organism evidence="1">
    <name type="scientific">Bradyrhizobium barranii subsp. barranii</name>
    <dbReference type="NCBI Taxonomy" id="2823807"/>
    <lineage>
        <taxon>Bacteria</taxon>
        <taxon>Pseudomonadati</taxon>
        <taxon>Pseudomonadota</taxon>
        <taxon>Alphaproteobacteria</taxon>
        <taxon>Hyphomicrobiales</taxon>
        <taxon>Nitrobacteraceae</taxon>
        <taxon>Bradyrhizobium</taxon>
        <taxon>Bradyrhizobium barranii</taxon>
    </lineage>
</organism>
<dbReference type="PANTHER" id="PTHR30348:SF14">
    <property type="entry name" value="BLR8050 PROTEIN"/>
    <property type="match status" value="1"/>
</dbReference>
<accession>A0A7Z0Q8U2</accession>
<dbReference type="PANTHER" id="PTHR30348">
    <property type="entry name" value="UNCHARACTERIZED PROTEIN YECE"/>
    <property type="match status" value="1"/>
</dbReference>
<dbReference type="EMBL" id="CP088280">
    <property type="protein sequence ID" value="UGX93949.1"/>
    <property type="molecule type" value="Genomic_DNA"/>
</dbReference>
<dbReference type="InterPro" id="IPR002763">
    <property type="entry name" value="DUF72"/>
</dbReference>
<dbReference type="Pfam" id="PF01904">
    <property type="entry name" value="DUF72"/>
    <property type="match status" value="1"/>
</dbReference>
<proteinExistence type="predicted"/>
<dbReference type="Gene3D" id="3.20.20.410">
    <property type="entry name" value="Protein of unknown function UPF0759"/>
    <property type="match status" value="1"/>
</dbReference>
<reference evidence="2 3" key="1">
    <citation type="journal article" date="2017" name="Syst. Appl. Microbiol.">
        <title>Soybeans inoculated with root zone soils of Canadian native legumes harbour diverse and novel Bradyrhizobium spp. that possess agricultural potential.</title>
        <authorList>
            <person name="Bromfield E.S.P."/>
            <person name="Cloutier S."/>
            <person name="Tambong J.T."/>
            <person name="Tran Thi T.V."/>
        </authorList>
    </citation>
    <scope>NUCLEOTIDE SEQUENCE [LARGE SCALE GENOMIC DNA]</scope>
    <source>
        <strain evidence="2 3">323S2</strain>
    </source>
</reference>
<evidence type="ECO:0000313" key="1">
    <source>
        <dbReference type="EMBL" id="NYY89995.1"/>
    </source>
</evidence>
<dbReference type="EMBL" id="JACBFH010000001">
    <property type="protein sequence ID" value="NYY89995.1"/>
    <property type="molecule type" value="Genomic_DNA"/>
</dbReference>
<evidence type="ECO:0000313" key="2">
    <source>
        <dbReference type="EMBL" id="UGX93949.1"/>
    </source>
</evidence>
<dbReference type="RefSeq" id="WP_166346635.1">
    <property type="nucleotide sequence ID" value="NZ_CP088280.1"/>
</dbReference>
<sequence>MSAVAVPGSGGRGRAKAAPALRIGTAGWSIDKRYADGLPASGSNLERYARRLNAVEINSSFRRRHKPSTYERWASSVPEEFRFSVKLPEEITHDRGLVGCDEILKIFAAETAGLGSKLGTWLIQLPPKLAFDAKTFDSFFDLVNGCSDAMVAIEPRNATWFTEEVESRLIERRIARVAADPARVPGSGEPGGWRGLAYFRWHGSPRMYYSDYDRQALFSLGRRLESARLWGAETWCIFDNTAAGAALGNTLELS</sequence>
<name>A0A7Z0Q8U2_9BRAD</name>
<protein>
    <submittedName>
        <fullName evidence="1">DUF72 domain-containing protein</fullName>
    </submittedName>
</protein>
<dbReference type="AlphaFoldDB" id="A0A7Z0Q8U2"/>
<evidence type="ECO:0000313" key="3">
    <source>
        <dbReference type="Proteomes" id="UP000564836"/>
    </source>
</evidence>
<reference evidence="1" key="2">
    <citation type="submission" date="2020-06" db="EMBL/GenBank/DDBJ databases">
        <title>Whole Genome Sequence of Bradyrhizobium sp. Strain 323S2.</title>
        <authorList>
            <person name="Bromfield E.S.P."/>
        </authorList>
    </citation>
    <scope>NUCLEOTIDE SEQUENCE [LARGE SCALE GENOMIC DNA]</scope>
    <source>
        <strain evidence="1">323S2</strain>
    </source>
</reference>
<reference evidence="2 3" key="3">
    <citation type="journal article" date="2022" name="Int. J. Syst. Evol. Microbiol.">
        <title>Strains of Bradyrhizobium barranii sp. nov. associated with legumes native to Canada are symbionts of soybeans and belong to different subspecies (subsp. barranii subsp. nov. and subsp. apii subsp. nov.) and symbiovars (sv. glycinearum and sv. septentrionale).</title>
        <authorList>
            <person name="Bromfield E.S.P."/>
            <person name="Cloutier S."/>
            <person name="Wasai-Hara S."/>
            <person name="Minamisawa K."/>
        </authorList>
    </citation>
    <scope>NUCLEOTIDE SEQUENCE [LARGE SCALE GENOMIC DNA]</scope>
    <source>
        <strain evidence="2 3">323S2</strain>
    </source>
</reference>
<gene>
    <name evidence="2" type="ORF">G6321_00051755</name>
    <name evidence="1" type="ORF">G6321_16665</name>
</gene>
<dbReference type="SUPFAM" id="SSF117396">
    <property type="entry name" value="TM1631-like"/>
    <property type="match status" value="1"/>
</dbReference>
<dbReference type="Proteomes" id="UP000564836">
    <property type="component" value="Chromosome"/>
</dbReference>
<dbReference type="InterPro" id="IPR036520">
    <property type="entry name" value="UPF0759_sf"/>
</dbReference>